<evidence type="ECO:0000313" key="2">
    <source>
        <dbReference type="Proteomes" id="UP000189443"/>
    </source>
</evidence>
<dbReference type="Proteomes" id="UP000189443">
    <property type="component" value="Chromosome"/>
</dbReference>
<sequence>MSGETTPHDGRPVVVIEFGNEIPPRSFDPVLPPELHAHRLRIDPLRYPGLAETVPDLATQARHWAARIATGAPPRAVLAYCSAVELAALLVGELPVPGTPLVVLDPVVPGPGTPRELLLDLALDMDDALDPAELPDITGLPASEALREASAFLRSLVTRTAPDLDDDIADELTQAQRAWLGFTLSAAADRTDPLQLGHVILSEGSEWPDADARSVHRTGLTVKELFGTPAVTPLLSELLSARAAESDQGKEAPCSRIS</sequence>
<dbReference type="EMBL" id="CP019724">
    <property type="protein sequence ID" value="AQS67093.1"/>
    <property type="molecule type" value="Genomic_DNA"/>
</dbReference>
<dbReference type="OrthoDB" id="4336235at2"/>
<proteinExistence type="predicted"/>
<gene>
    <name evidence="1" type="ORF">B1H29_09305</name>
</gene>
<dbReference type="KEGG" id="spac:B1H29_09305"/>
<dbReference type="AlphaFoldDB" id="A0A1S6J5P8"/>
<organism evidence="1 2">
    <name type="scientific">Streptomyces pactum</name>
    <dbReference type="NCBI Taxonomy" id="68249"/>
    <lineage>
        <taxon>Bacteria</taxon>
        <taxon>Bacillati</taxon>
        <taxon>Actinomycetota</taxon>
        <taxon>Actinomycetes</taxon>
        <taxon>Kitasatosporales</taxon>
        <taxon>Streptomycetaceae</taxon>
        <taxon>Streptomyces</taxon>
    </lineage>
</organism>
<accession>A0A1S6J5P8</accession>
<name>A0A1S6J5P8_9ACTN</name>
<keyword evidence="2" id="KW-1185">Reference proteome</keyword>
<evidence type="ECO:0000313" key="1">
    <source>
        <dbReference type="EMBL" id="AQS67093.1"/>
    </source>
</evidence>
<dbReference type="RefSeq" id="WP_055419791.1">
    <property type="nucleotide sequence ID" value="NZ_CP019724.1"/>
</dbReference>
<protein>
    <submittedName>
        <fullName evidence="1">Uncharacterized protein</fullName>
    </submittedName>
</protein>
<reference evidence="1 2" key="1">
    <citation type="submission" date="2017-02" db="EMBL/GenBank/DDBJ databases">
        <title>Streptomyces pactum ACT12 Genome sequencing and assembly.</title>
        <authorList>
            <person name="Xue Q."/>
            <person name="Yan X."/>
            <person name="Jia L."/>
            <person name="Yan H."/>
        </authorList>
    </citation>
    <scope>NUCLEOTIDE SEQUENCE [LARGE SCALE GENOMIC DNA]</scope>
    <source>
        <strain evidence="1 2">ACT12</strain>
    </source>
</reference>